<dbReference type="RefSeq" id="WP_281463124.1">
    <property type="nucleotide sequence ID" value="NZ_JASBAN010000001.1"/>
</dbReference>
<dbReference type="SUPFAM" id="SSF52980">
    <property type="entry name" value="Restriction endonuclease-like"/>
    <property type="match status" value="1"/>
</dbReference>
<evidence type="ECO:0008006" key="3">
    <source>
        <dbReference type="Google" id="ProtNLM"/>
    </source>
</evidence>
<organism evidence="1 2">
    <name type="scientific">Commensalibacter nepenthis</name>
    <dbReference type="NCBI Taxonomy" id="3043872"/>
    <lineage>
        <taxon>Bacteria</taxon>
        <taxon>Pseudomonadati</taxon>
        <taxon>Pseudomonadota</taxon>
        <taxon>Alphaproteobacteria</taxon>
        <taxon>Acetobacterales</taxon>
        <taxon>Acetobacteraceae</taxon>
    </lineage>
</organism>
<dbReference type="InterPro" id="IPR011335">
    <property type="entry name" value="Restrct_endonuc-II-like"/>
</dbReference>
<keyword evidence="2" id="KW-1185">Reference proteome</keyword>
<accession>A0ABT6Q9E7</accession>
<sequence length="295" mass="34544">MTKNTGKEYEKFVKTIQETILNLPNSDLLPTKRMTVELNKIINGREFDLYWEFEFGGITYRNVIECKDYTSKISVEKIDAFLGKTRDIPDLRLIYATKTGYQSGAIERAVQYNISLLKVRECNDEDFIAEDGTLLIRHLEIKMIMIMIPSPRITSFSLFTDGSWLKSQPNLNQEKINNRIKESSFNEDMFFNDKITNKQYSLLDLQNSLKEISPNIEYIKMGTYSKKFKNCFVECKSDNFKFKIKGFDLTYEYSRKLVETNLNIDLTNQVFGIIYNQITGKKQIIFNNKEVKDLN</sequence>
<dbReference type="Proteomes" id="UP001431775">
    <property type="component" value="Unassembled WGS sequence"/>
</dbReference>
<proteinExistence type="predicted"/>
<reference evidence="1" key="1">
    <citation type="submission" date="2023-05" db="EMBL/GenBank/DDBJ databases">
        <title>Whole genome sequence of Commensalibacter sp.</title>
        <authorList>
            <person name="Charoenyingcharoen P."/>
            <person name="Yukphan P."/>
        </authorList>
    </citation>
    <scope>NUCLEOTIDE SEQUENCE</scope>
    <source>
        <strain evidence="1">TBRC 10068</strain>
    </source>
</reference>
<evidence type="ECO:0000313" key="2">
    <source>
        <dbReference type="Proteomes" id="UP001431775"/>
    </source>
</evidence>
<name>A0ABT6Q9E7_9PROT</name>
<gene>
    <name evidence="1" type="ORF">QJV33_09625</name>
</gene>
<comment type="caution">
    <text evidence="1">The sequence shown here is derived from an EMBL/GenBank/DDBJ whole genome shotgun (WGS) entry which is preliminary data.</text>
</comment>
<dbReference type="EMBL" id="JASBAN010000001">
    <property type="protein sequence ID" value="MDI2113526.1"/>
    <property type="molecule type" value="Genomic_DNA"/>
</dbReference>
<evidence type="ECO:0000313" key="1">
    <source>
        <dbReference type="EMBL" id="MDI2113526.1"/>
    </source>
</evidence>
<protein>
    <recommendedName>
        <fullName evidence="3">Restriction endonuclease type IV Mrr domain-containing protein</fullName>
    </recommendedName>
</protein>